<sequence length="188" mass="21569">MIINTAYKFRIYPNKAQATLINKTIGCSRFVFNYFLSLWDNAYQETGKGLTYGTCSAKLPANEIIDVSLSSNDKLVDIAAKLKNIKGRYDEKLPVKIILGLLCEKFIITGENALKIKPFIFKLVHNNCCEGFDYIDEQLYNFNEEINLAADNIYGNLEDISQEIKRFLSVYKDFIIYFHLPYGGLDDE</sequence>
<evidence type="ECO:0000313" key="2">
    <source>
        <dbReference type="EMBL" id="PGQ06323.1"/>
    </source>
</evidence>
<accession>A0A2B1DKR7</accession>
<dbReference type="EMBL" id="NUJQ01000037">
    <property type="protein sequence ID" value="PGQ06323.1"/>
    <property type="molecule type" value="Genomic_DNA"/>
</dbReference>
<dbReference type="RefSeq" id="WP_097830190.1">
    <property type="nucleotide sequence ID" value="NZ_CP089518.1"/>
</dbReference>
<comment type="caution">
    <text evidence="2">The sequence shown here is derived from an EMBL/GenBank/DDBJ whole genome shotgun (WGS) entry which is preliminary data.</text>
</comment>
<dbReference type="InterPro" id="IPR021027">
    <property type="entry name" value="Transposase_put_HTH"/>
</dbReference>
<evidence type="ECO:0000313" key="3">
    <source>
        <dbReference type="Proteomes" id="UP000221438"/>
    </source>
</evidence>
<dbReference type="Proteomes" id="UP000221438">
    <property type="component" value="Unassembled WGS sequence"/>
</dbReference>
<evidence type="ECO:0000259" key="1">
    <source>
        <dbReference type="Pfam" id="PF12323"/>
    </source>
</evidence>
<dbReference type="Pfam" id="PF12323">
    <property type="entry name" value="HTH_OrfB_IS605"/>
    <property type="match status" value="1"/>
</dbReference>
<reference evidence="2 3" key="1">
    <citation type="submission" date="2017-09" db="EMBL/GenBank/DDBJ databases">
        <title>Large-scale bioinformatics analysis of Bacillus genomes uncovers conserved roles of natural products in bacterial physiology.</title>
        <authorList>
            <consortium name="Agbiome Team Llc"/>
            <person name="Bleich R.M."/>
            <person name="Grubbs K.J."/>
            <person name="Santa Maria K.C."/>
            <person name="Allen S.E."/>
            <person name="Farag S."/>
            <person name="Shank E.A."/>
            <person name="Bowers A."/>
        </authorList>
    </citation>
    <scope>NUCLEOTIDE SEQUENCE [LARGE SCALE GENOMIC DNA]</scope>
    <source>
        <strain evidence="2 3">AFS046104</strain>
    </source>
</reference>
<organism evidence="2 3">
    <name type="scientific">Bacillus cereus</name>
    <dbReference type="NCBI Taxonomy" id="1396"/>
    <lineage>
        <taxon>Bacteria</taxon>
        <taxon>Bacillati</taxon>
        <taxon>Bacillota</taxon>
        <taxon>Bacilli</taxon>
        <taxon>Bacillales</taxon>
        <taxon>Bacillaceae</taxon>
        <taxon>Bacillus</taxon>
        <taxon>Bacillus cereus group</taxon>
    </lineage>
</organism>
<dbReference type="AlphaFoldDB" id="A0A2B1DKR7"/>
<name>A0A2B1DKR7_BACCE</name>
<feature type="domain" description="Transposase putative helix-turn-helix" evidence="1">
    <location>
        <begin position="1"/>
        <end position="48"/>
    </location>
</feature>
<proteinExistence type="predicted"/>
<gene>
    <name evidence="2" type="ORF">COA08_22910</name>
</gene>
<protein>
    <recommendedName>
        <fullName evidence="1">Transposase putative helix-turn-helix domain-containing protein</fullName>
    </recommendedName>
</protein>